<protein>
    <submittedName>
        <fullName evidence="2">Uncharacterized protein</fullName>
    </submittedName>
</protein>
<feature type="transmembrane region" description="Helical" evidence="1">
    <location>
        <begin position="138"/>
        <end position="159"/>
    </location>
</feature>
<gene>
    <name evidence="2" type="ORF">XENORESO_002168</name>
</gene>
<organism evidence="2 3">
    <name type="scientific">Xenotaenia resolanae</name>
    <dbReference type="NCBI Taxonomy" id="208358"/>
    <lineage>
        <taxon>Eukaryota</taxon>
        <taxon>Metazoa</taxon>
        <taxon>Chordata</taxon>
        <taxon>Craniata</taxon>
        <taxon>Vertebrata</taxon>
        <taxon>Euteleostomi</taxon>
        <taxon>Actinopterygii</taxon>
        <taxon>Neopterygii</taxon>
        <taxon>Teleostei</taxon>
        <taxon>Neoteleostei</taxon>
        <taxon>Acanthomorphata</taxon>
        <taxon>Ovalentaria</taxon>
        <taxon>Atherinomorphae</taxon>
        <taxon>Cyprinodontiformes</taxon>
        <taxon>Goodeidae</taxon>
        <taxon>Xenotaenia</taxon>
    </lineage>
</organism>
<keyword evidence="1" id="KW-1133">Transmembrane helix</keyword>
<evidence type="ECO:0000313" key="3">
    <source>
        <dbReference type="Proteomes" id="UP001444071"/>
    </source>
</evidence>
<reference evidence="2 3" key="1">
    <citation type="submission" date="2021-06" db="EMBL/GenBank/DDBJ databases">
        <authorList>
            <person name="Palmer J.M."/>
        </authorList>
    </citation>
    <scope>NUCLEOTIDE SEQUENCE [LARGE SCALE GENOMIC DNA]</scope>
    <source>
        <strain evidence="2 3">XR_2019</strain>
        <tissue evidence="2">Muscle</tissue>
    </source>
</reference>
<keyword evidence="1" id="KW-0812">Transmembrane</keyword>
<accession>A0ABV0WCE5</accession>
<evidence type="ECO:0000256" key="1">
    <source>
        <dbReference type="SAM" id="Phobius"/>
    </source>
</evidence>
<dbReference type="Proteomes" id="UP001444071">
    <property type="component" value="Unassembled WGS sequence"/>
</dbReference>
<keyword evidence="3" id="KW-1185">Reference proteome</keyword>
<dbReference type="EMBL" id="JAHRIM010040175">
    <property type="protein sequence ID" value="MEQ2266391.1"/>
    <property type="molecule type" value="Genomic_DNA"/>
</dbReference>
<evidence type="ECO:0000313" key="2">
    <source>
        <dbReference type="EMBL" id="MEQ2266391.1"/>
    </source>
</evidence>
<sequence>MHDLSISELVEDVDLHESQPDGIVDKIKDVEAAIIHSERSKNRNRSGLNASYPFTDQTCDVIQLPTLPVRVHSPTDDKAAGSRFRPVTACLSAVFGKHGVESDQTAAEFFPFSSATTNKMLLEKESNNEHPHGQAIRVFFTLCSIQISCLLLYVIYYLCMW</sequence>
<comment type="caution">
    <text evidence="2">The sequence shown here is derived from an EMBL/GenBank/DDBJ whole genome shotgun (WGS) entry which is preliminary data.</text>
</comment>
<keyword evidence="1" id="KW-0472">Membrane</keyword>
<proteinExistence type="predicted"/>
<name>A0ABV0WCE5_9TELE</name>